<feature type="compositionally biased region" description="Low complexity" evidence="1">
    <location>
        <begin position="380"/>
        <end position="403"/>
    </location>
</feature>
<dbReference type="Pfam" id="PF09362">
    <property type="entry name" value="DUF1996"/>
    <property type="match status" value="1"/>
</dbReference>
<dbReference type="OrthoDB" id="74764at2759"/>
<name>A0A9P6VSH0_9HELO</name>
<dbReference type="PANTHER" id="PTHR43662:SF11">
    <property type="entry name" value="WSC DOMAIN-CONTAINING PROTEIN"/>
    <property type="match status" value="1"/>
</dbReference>
<feature type="chain" id="PRO_5040242582" evidence="2">
    <location>
        <begin position="19"/>
        <end position="638"/>
    </location>
</feature>
<feature type="compositionally biased region" description="Polar residues" evidence="1">
    <location>
        <begin position="367"/>
        <end position="379"/>
    </location>
</feature>
<feature type="compositionally biased region" description="Low complexity" evidence="1">
    <location>
        <begin position="458"/>
        <end position="476"/>
    </location>
</feature>
<dbReference type="Proteomes" id="UP000785200">
    <property type="component" value="Unassembled WGS sequence"/>
</dbReference>
<gene>
    <name evidence="4" type="ORF">D0Z07_0649</name>
</gene>
<dbReference type="Pfam" id="PF01822">
    <property type="entry name" value="WSC"/>
    <property type="match status" value="1"/>
</dbReference>
<dbReference type="SMART" id="SM00321">
    <property type="entry name" value="WSC"/>
    <property type="match status" value="1"/>
</dbReference>
<dbReference type="PROSITE" id="PS51212">
    <property type="entry name" value="WSC"/>
    <property type="match status" value="1"/>
</dbReference>
<comment type="caution">
    <text evidence="4">The sequence shown here is derived from an EMBL/GenBank/DDBJ whole genome shotgun (WGS) entry which is preliminary data.</text>
</comment>
<dbReference type="PANTHER" id="PTHR43662">
    <property type="match status" value="1"/>
</dbReference>
<evidence type="ECO:0000259" key="3">
    <source>
        <dbReference type="PROSITE" id="PS51212"/>
    </source>
</evidence>
<evidence type="ECO:0000256" key="2">
    <source>
        <dbReference type="SAM" id="SignalP"/>
    </source>
</evidence>
<accession>A0A9P6VSH0</accession>
<keyword evidence="5" id="KW-1185">Reference proteome</keyword>
<evidence type="ECO:0000313" key="5">
    <source>
        <dbReference type="Proteomes" id="UP000785200"/>
    </source>
</evidence>
<keyword evidence="2" id="KW-0732">Signal</keyword>
<dbReference type="AlphaFoldDB" id="A0A9P6VSH0"/>
<reference evidence="4" key="1">
    <citation type="submission" date="2019-07" db="EMBL/GenBank/DDBJ databases">
        <title>Hyphodiscus hymeniophilus genome sequencing and assembly.</title>
        <authorList>
            <person name="Kramer G."/>
            <person name="Nodwell J."/>
        </authorList>
    </citation>
    <scope>NUCLEOTIDE SEQUENCE</scope>
    <source>
        <strain evidence="4">ATCC 34498</strain>
    </source>
</reference>
<protein>
    <submittedName>
        <fullName evidence="4">WSC domain-containing</fullName>
    </submittedName>
</protein>
<organism evidence="4 5">
    <name type="scientific">Hyphodiscus hymeniophilus</name>
    <dbReference type="NCBI Taxonomy" id="353542"/>
    <lineage>
        <taxon>Eukaryota</taxon>
        <taxon>Fungi</taxon>
        <taxon>Dikarya</taxon>
        <taxon>Ascomycota</taxon>
        <taxon>Pezizomycotina</taxon>
        <taxon>Leotiomycetes</taxon>
        <taxon>Helotiales</taxon>
        <taxon>Hyphodiscaceae</taxon>
        <taxon>Hyphodiscus</taxon>
    </lineage>
</organism>
<dbReference type="EMBL" id="VNKQ01000002">
    <property type="protein sequence ID" value="KAG0652803.1"/>
    <property type="molecule type" value="Genomic_DNA"/>
</dbReference>
<feature type="domain" description="WSC" evidence="3">
    <location>
        <begin position="519"/>
        <end position="617"/>
    </location>
</feature>
<feature type="region of interest" description="Disordered" evidence="1">
    <location>
        <begin position="367"/>
        <end position="480"/>
    </location>
</feature>
<feature type="signal peptide" evidence="2">
    <location>
        <begin position="1"/>
        <end position="18"/>
    </location>
</feature>
<evidence type="ECO:0000256" key="1">
    <source>
        <dbReference type="SAM" id="MobiDB-lite"/>
    </source>
</evidence>
<evidence type="ECO:0000313" key="4">
    <source>
        <dbReference type="EMBL" id="KAG0652803.1"/>
    </source>
</evidence>
<dbReference type="InterPro" id="IPR018535">
    <property type="entry name" value="DUF1996"/>
</dbReference>
<proteinExistence type="predicted"/>
<dbReference type="InterPro" id="IPR002889">
    <property type="entry name" value="WSC_carb-bd"/>
</dbReference>
<sequence>MHFSKATILATLAASASAYSATQRTFAVNHFYGDGPLVMGRMDPIISPGVASSHVHAVQGGNGFALDMTTDQALESTCTSSLVKNDKSNYWTPSLYFHAANGSFISVPMFYMNAYYFFEPTTDKIEAFQPGHRMVIGNPNLRTPPATGGKSILDLADGVPSPVQFTCPRSSTSEPLYPVDSDGLHGVGIQDPGNAGAGVGFPDQNCDGYASPLRADIHFPSCYNPAYKIDDYKNNMAWPTNGNCPPGWTHLPHIFYEVYWNTPLFADEWTPGQGNQPFVLANGDPTGYSLHADFISGWDQQTLQQIIDNCDAGDSGMDKCPGLIGGLNDPSTSCNIECPIQETILGVLAELPGDNPLGAWGVPVSGSTAPAASVPIQSPTAVTTKAASEESSTEISEAATSAAGGAPVKASSTPTLVESSSTPTPDESSPPLAESSAAGVGETDQTTPAAAKTVAQESSSPVTTVETLVPTPVTVPGSGGSNTLVTSYISETTVVWTTVTATGPAPTPSSASGSSVASGWSYSGCYSDSSANGGRVMTGIEFANVGQHAVTNTKCVTYCSDRGYSMAGTEYGGQCFCANSLTSASSKLDDSKCDMACEGDSSQTCGGSLALSVYSNSSSNARRMHKRHLHNHLRGLSN</sequence>
<feature type="compositionally biased region" description="Low complexity" evidence="1">
    <location>
        <begin position="418"/>
        <end position="438"/>
    </location>
</feature>